<dbReference type="InterPro" id="IPR032710">
    <property type="entry name" value="NTF2-like_dom_sf"/>
</dbReference>
<sequence length="133" mass="14369">MPARLARAWSTADSDAFGSLFAETAAYTDLGYATSLRGRSEITAWHRNVRTAIPDFAAEIEDCFTTVDGKACLCATWTGTRTGDLYGLPGTGGRFTISAASVFAMTPEGLITTCVDYYSLPDFERQTGHRPIP</sequence>
<accession>A0A1E5PKE0</accession>
<comment type="caution">
    <text evidence="1">The sequence shown here is derived from an EMBL/GenBank/DDBJ whole genome shotgun (WGS) entry which is preliminary data.</text>
</comment>
<protein>
    <recommendedName>
        <fullName evidence="3">SnoaL-like domain-containing protein</fullName>
    </recommendedName>
</protein>
<evidence type="ECO:0000313" key="2">
    <source>
        <dbReference type="Proteomes" id="UP000095705"/>
    </source>
</evidence>
<evidence type="ECO:0000313" key="1">
    <source>
        <dbReference type="EMBL" id="OEJ30031.1"/>
    </source>
</evidence>
<dbReference type="Pfam" id="PF07366">
    <property type="entry name" value="SnoaL"/>
    <property type="match status" value="1"/>
</dbReference>
<name>A0A1E5PKE0_9ACTN</name>
<reference evidence="1 2" key="1">
    <citation type="submission" date="2016-08" db="EMBL/GenBank/DDBJ databases">
        <title>The complete genome of Streptomyces subrutilus 10-1-1.</title>
        <authorList>
            <person name="Chen X."/>
        </authorList>
    </citation>
    <scope>NUCLEOTIDE SEQUENCE [LARGE SCALE GENOMIC DNA]</scope>
    <source>
        <strain evidence="1 2">10-1-1</strain>
    </source>
</reference>
<dbReference type="Proteomes" id="UP000095705">
    <property type="component" value="Unassembled WGS sequence"/>
</dbReference>
<organism evidence="1 2">
    <name type="scientific">Streptomyces subrutilus</name>
    <dbReference type="NCBI Taxonomy" id="36818"/>
    <lineage>
        <taxon>Bacteria</taxon>
        <taxon>Bacillati</taxon>
        <taxon>Actinomycetota</taxon>
        <taxon>Actinomycetes</taxon>
        <taxon>Kitasatosporales</taxon>
        <taxon>Streptomycetaceae</taxon>
        <taxon>Streptomyces</taxon>
    </lineage>
</organism>
<evidence type="ECO:0008006" key="3">
    <source>
        <dbReference type="Google" id="ProtNLM"/>
    </source>
</evidence>
<dbReference type="RefSeq" id="WP_069918147.1">
    <property type="nucleotide sequence ID" value="NZ_MEHK01000001.1"/>
</dbReference>
<dbReference type="STRING" id="36818.BGK67_00275"/>
<gene>
    <name evidence="1" type="ORF">BGK67_00275</name>
</gene>
<dbReference type="GO" id="GO:0030638">
    <property type="term" value="P:polyketide metabolic process"/>
    <property type="evidence" value="ECO:0007669"/>
    <property type="project" value="InterPro"/>
</dbReference>
<proteinExistence type="predicted"/>
<dbReference type="InterPro" id="IPR009959">
    <property type="entry name" value="Cyclase_SnoaL-like"/>
</dbReference>
<dbReference type="EMBL" id="MEHK01000001">
    <property type="protein sequence ID" value="OEJ30031.1"/>
    <property type="molecule type" value="Genomic_DNA"/>
</dbReference>
<keyword evidence="2" id="KW-1185">Reference proteome</keyword>
<dbReference type="AlphaFoldDB" id="A0A1E5PKE0"/>
<dbReference type="Gene3D" id="3.10.450.50">
    <property type="match status" value="1"/>
</dbReference>
<dbReference type="SUPFAM" id="SSF54427">
    <property type="entry name" value="NTF2-like"/>
    <property type="match status" value="1"/>
</dbReference>